<dbReference type="PROSITE" id="PS51257">
    <property type="entry name" value="PROKAR_LIPOPROTEIN"/>
    <property type="match status" value="1"/>
</dbReference>
<sequence length="322" mass="32562">MFHRLGPAVLAVLALAACGAPAAPAPAAAAVTVENCGRQVTLDAPPERVMVIGGEAGTLVAAAGGADRITTFAPLRGEPLGAAEAELAARPQAPIGTATDISREFVLGQTPDLVVTFGLEGTSPEELAELGIPTLIVAGYCGGFGAGQSQRSGSALEEVATDVEMIGTALGTSGVADAVADDLRARVEAVRSAAAPDGRSAVALFVSGPDSALGAYGNLGMVHEQLELVGLGNVFGAEAERYFEPSVEALIGTAPDVVLALHEPGDTTEQEVRESVLSRPELAGLPAVVNRDVLVLDFFRSGHGTLAVDGLEELTAQLATLP</sequence>
<dbReference type="RefSeq" id="WP_218604067.1">
    <property type="nucleotide sequence ID" value="NZ_JADQDJ010000185.1"/>
</dbReference>
<comment type="caution">
    <text evidence="4">The sequence shown here is derived from an EMBL/GenBank/DDBJ whole genome shotgun (WGS) entry which is preliminary data.</text>
</comment>
<dbReference type="EMBL" id="JADQDK010000001">
    <property type="protein sequence ID" value="MBW0136067.1"/>
    <property type="molecule type" value="Genomic_DNA"/>
</dbReference>
<organism evidence="4 5">
    <name type="scientific">Pseudonocardia abyssalis</name>
    <dbReference type="NCBI Taxonomy" id="2792008"/>
    <lineage>
        <taxon>Bacteria</taxon>
        <taxon>Bacillati</taxon>
        <taxon>Actinomycetota</taxon>
        <taxon>Actinomycetes</taxon>
        <taxon>Pseudonocardiales</taxon>
        <taxon>Pseudonocardiaceae</taxon>
        <taxon>Pseudonocardia</taxon>
    </lineage>
</organism>
<dbReference type="PANTHER" id="PTHR30535">
    <property type="entry name" value="VITAMIN B12-BINDING PROTEIN"/>
    <property type="match status" value="1"/>
</dbReference>
<comment type="similarity">
    <text evidence="1">Belongs to the bacterial solute-binding protein 8 family.</text>
</comment>
<evidence type="ECO:0000313" key="4">
    <source>
        <dbReference type="EMBL" id="MBW0136067.1"/>
    </source>
</evidence>
<dbReference type="InterPro" id="IPR050902">
    <property type="entry name" value="ABC_Transporter_SBP"/>
</dbReference>
<reference evidence="4 5" key="1">
    <citation type="submission" date="2020-11" db="EMBL/GenBank/DDBJ databases">
        <title>Pseudonocardia abyssalis sp. nov. and Pseudonocardia oceani sp. nov., description and phylogenomic analysis of two novel actinomycetes isolated from the deep Southern Ocean.</title>
        <authorList>
            <person name="Parra J."/>
        </authorList>
    </citation>
    <scope>NUCLEOTIDE SEQUENCE [LARGE SCALE GENOMIC DNA]</scope>
    <source>
        <strain evidence="4 5">KRD-168</strain>
    </source>
</reference>
<dbReference type="PROSITE" id="PS50983">
    <property type="entry name" value="FE_B12_PBP"/>
    <property type="match status" value="1"/>
</dbReference>
<feature type="signal peptide" evidence="2">
    <location>
        <begin position="1"/>
        <end position="22"/>
    </location>
</feature>
<feature type="domain" description="Fe/B12 periplasmic-binding" evidence="3">
    <location>
        <begin position="48"/>
        <end position="322"/>
    </location>
</feature>
<dbReference type="PANTHER" id="PTHR30535:SF4">
    <property type="entry name" value="HEMIN-BINDING PERIPLASMIC PROTEIN HMUT"/>
    <property type="match status" value="1"/>
</dbReference>
<accession>A0ABS6UV67</accession>
<protein>
    <submittedName>
        <fullName evidence="4">ABC transporter substrate-binding protein</fullName>
    </submittedName>
</protein>
<evidence type="ECO:0000259" key="3">
    <source>
        <dbReference type="PROSITE" id="PS50983"/>
    </source>
</evidence>
<dbReference type="Proteomes" id="UP000694287">
    <property type="component" value="Unassembled WGS sequence"/>
</dbReference>
<evidence type="ECO:0000313" key="5">
    <source>
        <dbReference type="Proteomes" id="UP000694287"/>
    </source>
</evidence>
<feature type="chain" id="PRO_5046506303" evidence="2">
    <location>
        <begin position="23"/>
        <end position="322"/>
    </location>
</feature>
<dbReference type="Pfam" id="PF01497">
    <property type="entry name" value="Peripla_BP_2"/>
    <property type="match status" value="1"/>
</dbReference>
<dbReference type="InterPro" id="IPR002491">
    <property type="entry name" value="ABC_transptr_periplasmic_BD"/>
</dbReference>
<proteinExistence type="inferred from homology"/>
<keyword evidence="5" id="KW-1185">Reference proteome</keyword>
<gene>
    <name evidence="4" type="ORF">I4I81_17610</name>
</gene>
<evidence type="ECO:0000256" key="1">
    <source>
        <dbReference type="ARBA" id="ARBA00008814"/>
    </source>
</evidence>
<keyword evidence="2" id="KW-0732">Signal</keyword>
<evidence type="ECO:0000256" key="2">
    <source>
        <dbReference type="SAM" id="SignalP"/>
    </source>
</evidence>
<name>A0ABS6UV67_9PSEU</name>